<gene>
    <name evidence="1" type="ORF">MLD38_031172</name>
</gene>
<dbReference type="EMBL" id="CM042888">
    <property type="protein sequence ID" value="KAI4325806.1"/>
    <property type="molecule type" value="Genomic_DNA"/>
</dbReference>
<sequence>MDLLFVMLIRRQRTHTVEFLEVAFGYVRLKRRDQVMIDKSKAKKVLGWKSEVRFEELVRMTVDKDIELAKREKVMVDEGYMDAR</sequence>
<protein>
    <submittedName>
        <fullName evidence="1">Uncharacterized protein</fullName>
    </submittedName>
</protein>
<comment type="caution">
    <text evidence="1">The sequence shown here is derived from an EMBL/GenBank/DDBJ whole genome shotgun (WGS) entry which is preliminary data.</text>
</comment>
<evidence type="ECO:0000313" key="2">
    <source>
        <dbReference type="Proteomes" id="UP001057402"/>
    </source>
</evidence>
<proteinExistence type="predicted"/>
<name>A0ACB9MNX9_9MYRT</name>
<keyword evidence="2" id="KW-1185">Reference proteome</keyword>
<accession>A0ACB9MNX9</accession>
<dbReference type="Proteomes" id="UP001057402">
    <property type="component" value="Chromosome 9"/>
</dbReference>
<reference evidence="2" key="1">
    <citation type="journal article" date="2023" name="Front. Plant Sci.">
        <title>Chromosomal-level genome assembly of Melastoma candidum provides insights into trichome evolution.</title>
        <authorList>
            <person name="Zhong Y."/>
            <person name="Wu W."/>
            <person name="Sun C."/>
            <person name="Zou P."/>
            <person name="Liu Y."/>
            <person name="Dai S."/>
            <person name="Zhou R."/>
        </authorList>
    </citation>
    <scope>NUCLEOTIDE SEQUENCE [LARGE SCALE GENOMIC DNA]</scope>
</reference>
<evidence type="ECO:0000313" key="1">
    <source>
        <dbReference type="EMBL" id="KAI4325806.1"/>
    </source>
</evidence>
<organism evidence="1 2">
    <name type="scientific">Melastoma candidum</name>
    <dbReference type="NCBI Taxonomy" id="119954"/>
    <lineage>
        <taxon>Eukaryota</taxon>
        <taxon>Viridiplantae</taxon>
        <taxon>Streptophyta</taxon>
        <taxon>Embryophyta</taxon>
        <taxon>Tracheophyta</taxon>
        <taxon>Spermatophyta</taxon>
        <taxon>Magnoliopsida</taxon>
        <taxon>eudicotyledons</taxon>
        <taxon>Gunneridae</taxon>
        <taxon>Pentapetalae</taxon>
        <taxon>rosids</taxon>
        <taxon>malvids</taxon>
        <taxon>Myrtales</taxon>
        <taxon>Melastomataceae</taxon>
        <taxon>Melastomatoideae</taxon>
        <taxon>Melastomateae</taxon>
        <taxon>Melastoma</taxon>
    </lineage>
</organism>